<gene>
    <name evidence="2" type="ORF">M8523_33365</name>
</gene>
<feature type="region of interest" description="Disordered" evidence="1">
    <location>
        <begin position="33"/>
        <end position="56"/>
    </location>
</feature>
<dbReference type="EMBL" id="JAMOIM010000065">
    <property type="protein sequence ID" value="MCW6512788.1"/>
    <property type="molecule type" value="Genomic_DNA"/>
</dbReference>
<sequence>MKQAEAQTEKEGDPGQSGVVDLRKFGFLLEKERAYRRPRSEGRKAGTPAGCAGASINKGKSNANMIYMLKHSAQVNVAERHSALLDPVRVNAR</sequence>
<feature type="compositionally biased region" description="Basic and acidic residues" evidence="1">
    <location>
        <begin position="33"/>
        <end position="44"/>
    </location>
</feature>
<dbReference type="AlphaFoldDB" id="A0AA41Z951"/>
<evidence type="ECO:0000313" key="2">
    <source>
        <dbReference type="EMBL" id="MCW6512788.1"/>
    </source>
</evidence>
<keyword evidence="3" id="KW-1185">Reference proteome</keyword>
<protein>
    <submittedName>
        <fullName evidence="2">Uncharacterized protein</fullName>
    </submittedName>
</protein>
<dbReference type="RefSeq" id="WP_282589163.1">
    <property type="nucleotide sequence ID" value="NZ_JAMOIM010000065.1"/>
</dbReference>
<organism evidence="2 3">
    <name type="scientific">Lichenifustis flavocetrariae</name>
    <dbReference type="NCBI Taxonomy" id="2949735"/>
    <lineage>
        <taxon>Bacteria</taxon>
        <taxon>Pseudomonadati</taxon>
        <taxon>Pseudomonadota</taxon>
        <taxon>Alphaproteobacteria</taxon>
        <taxon>Hyphomicrobiales</taxon>
        <taxon>Lichenihabitantaceae</taxon>
        <taxon>Lichenifustis</taxon>
    </lineage>
</organism>
<evidence type="ECO:0000256" key="1">
    <source>
        <dbReference type="SAM" id="MobiDB-lite"/>
    </source>
</evidence>
<evidence type="ECO:0000313" key="3">
    <source>
        <dbReference type="Proteomes" id="UP001165667"/>
    </source>
</evidence>
<comment type="caution">
    <text evidence="2">The sequence shown here is derived from an EMBL/GenBank/DDBJ whole genome shotgun (WGS) entry which is preliminary data.</text>
</comment>
<accession>A0AA41Z951</accession>
<proteinExistence type="predicted"/>
<reference evidence="2" key="1">
    <citation type="submission" date="2022-05" db="EMBL/GenBank/DDBJ databases">
        <authorList>
            <person name="Pankratov T."/>
        </authorList>
    </citation>
    <scope>NUCLEOTIDE SEQUENCE</scope>
    <source>
        <strain evidence="2">BP6-180914</strain>
    </source>
</reference>
<dbReference type="Proteomes" id="UP001165667">
    <property type="component" value="Unassembled WGS sequence"/>
</dbReference>
<name>A0AA41Z951_9HYPH</name>